<protein>
    <recommendedName>
        <fullName evidence="4">RAP domain</fullName>
    </recommendedName>
</protein>
<proteinExistence type="predicted"/>
<evidence type="ECO:0000313" key="2">
    <source>
        <dbReference type="EMBL" id="PSC76906.1"/>
    </source>
</evidence>
<evidence type="ECO:0008006" key="4">
    <source>
        <dbReference type="Google" id="ProtNLM"/>
    </source>
</evidence>
<name>A0A2P6VS34_9CHLO</name>
<dbReference type="AlphaFoldDB" id="A0A2P6VS34"/>
<feature type="compositionally biased region" description="Low complexity" evidence="1">
    <location>
        <begin position="16"/>
        <end position="26"/>
    </location>
</feature>
<gene>
    <name evidence="2" type="ORF">C2E20_0152</name>
</gene>
<evidence type="ECO:0000313" key="3">
    <source>
        <dbReference type="Proteomes" id="UP000239649"/>
    </source>
</evidence>
<dbReference type="STRING" id="554055.A0A2P6VS34"/>
<dbReference type="EMBL" id="LHPF02000001">
    <property type="protein sequence ID" value="PSC76906.1"/>
    <property type="molecule type" value="Genomic_DNA"/>
</dbReference>
<evidence type="ECO:0000256" key="1">
    <source>
        <dbReference type="SAM" id="MobiDB-lite"/>
    </source>
</evidence>
<accession>A0A2P6VS34</accession>
<comment type="caution">
    <text evidence="2">The sequence shown here is derived from an EMBL/GenBank/DDBJ whole genome shotgun (WGS) entry which is preliminary data.</text>
</comment>
<keyword evidence="3" id="KW-1185">Reference proteome</keyword>
<feature type="region of interest" description="Disordered" evidence="1">
    <location>
        <begin position="1"/>
        <end position="39"/>
    </location>
</feature>
<dbReference type="OrthoDB" id="515698at2759"/>
<organism evidence="2 3">
    <name type="scientific">Micractinium conductrix</name>
    <dbReference type="NCBI Taxonomy" id="554055"/>
    <lineage>
        <taxon>Eukaryota</taxon>
        <taxon>Viridiplantae</taxon>
        <taxon>Chlorophyta</taxon>
        <taxon>core chlorophytes</taxon>
        <taxon>Trebouxiophyceae</taxon>
        <taxon>Chlorellales</taxon>
        <taxon>Chlorellaceae</taxon>
        <taxon>Chlorella clade</taxon>
        <taxon>Micractinium</taxon>
    </lineage>
</organism>
<feature type="region of interest" description="Disordered" evidence="1">
    <location>
        <begin position="60"/>
        <end position="80"/>
    </location>
</feature>
<dbReference type="Proteomes" id="UP000239649">
    <property type="component" value="Unassembled WGS sequence"/>
</dbReference>
<sequence>MQRIPLIPHQARARQGLAPKAVATKAAGGGGARGPELPPVMEEEPEACSLAATLLVDPENEAQAGKASSAAPVKPARPPLPVRLGSKPAVRGPFAAVSAEVVQLAGSLLAQARSTGVAASVPAPTSGAAGAAPAVRLESLADPAVLALATDRQLAGLLTSLQPLLCWDGAARGWGTPGVAALLAALQASCTERLRRTSLACDAALAAAAGALFERSVREGGQAQVAPGLLAALAAWAHDNVRLLGGEVLAPVLGLLLAARWAPAEPDFGARCVERLMRLQTGKAGLALRHFAVAIEAMAQLRCVDDLSATPLVSLAVGAARRAEEGGQLAVVRLAMLARVMHSVAVIAATTTVQSATLLAATAAWHLLVVRAEAVAERQAAAPPSAGGPEMSLVLSRMWAASRLLMAAAKATAAPSFQLPDRLGLVSHAAWLDQERSTSGLTSAQRRVLAALTRLKVPPSKVSVNSEQALFTISVAVHTCVKATNQPMRTAILIRDPLRQLLRAGCGGAGAAAGPPSLGADAAQERLLQASGWKVVCLDSQTVLQLPVAALADELGAQMMGAANRSSLAFCA</sequence>
<reference evidence="2 3" key="1">
    <citation type="journal article" date="2018" name="Plant J.">
        <title>Genome sequences of Chlorella sorokiniana UTEX 1602 and Micractinium conductrix SAG 241.80: implications to maltose excretion by a green alga.</title>
        <authorList>
            <person name="Arriola M.B."/>
            <person name="Velmurugan N."/>
            <person name="Zhang Y."/>
            <person name="Plunkett M.H."/>
            <person name="Hondzo H."/>
            <person name="Barney B.M."/>
        </authorList>
    </citation>
    <scope>NUCLEOTIDE SEQUENCE [LARGE SCALE GENOMIC DNA]</scope>
    <source>
        <strain evidence="2 3">SAG 241.80</strain>
    </source>
</reference>